<reference evidence="3" key="1">
    <citation type="journal article" date="2019" name="Int. J. Syst. Evol. Microbiol.">
        <title>The Global Catalogue of Microorganisms (GCM) 10K type strain sequencing project: providing services to taxonomists for standard genome sequencing and annotation.</title>
        <authorList>
            <consortium name="The Broad Institute Genomics Platform"/>
            <consortium name="The Broad Institute Genome Sequencing Center for Infectious Disease"/>
            <person name="Wu L."/>
            <person name="Ma J."/>
        </authorList>
    </citation>
    <scope>NUCLEOTIDE SEQUENCE [LARGE SCALE GENOMIC DNA]</scope>
    <source>
        <strain evidence="3">JCM 14902</strain>
    </source>
</reference>
<protein>
    <recommendedName>
        <fullName evidence="1">AB hydrolase-1 domain-containing protein</fullName>
    </recommendedName>
</protein>
<gene>
    <name evidence="2" type="ORF">GCM10009777_22150</name>
</gene>
<organism evidence="2 3">
    <name type="scientific">Microbacterium pumilum</name>
    <dbReference type="NCBI Taxonomy" id="344165"/>
    <lineage>
        <taxon>Bacteria</taxon>
        <taxon>Bacillati</taxon>
        <taxon>Actinomycetota</taxon>
        <taxon>Actinomycetes</taxon>
        <taxon>Micrococcales</taxon>
        <taxon>Microbacteriaceae</taxon>
        <taxon>Microbacterium</taxon>
    </lineage>
</organism>
<evidence type="ECO:0000313" key="2">
    <source>
        <dbReference type="EMBL" id="GAA1987395.1"/>
    </source>
</evidence>
<dbReference type="EMBL" id="BAAAOH010000001">
    <property type="protein sequence ID" value="GAA1987395.1"/>
    <property type="molecule type" value="Genomic_DNA"/>
</dbReference>
<dbReference type="Proteomes" id="UP001500326">
    <property type="component" value="Unassembled WGS sequence"/>
</dbReference>
<dbReference type="Pfam" id="PF12697">
    <property type="entry name" value="Abhydrolase_6"/>
    <property type="match status" value="1"/>
</dbReference>
<dbReference type="Gene3D" id="3.40.50.1820">
    <property type="entry name" value="alpha/beta hydrolase"/>
    <property type="match status" value="1"/>
</dbReference>
<sequence length="229" mass="24867">MVLVPGLGTDGSAFLELQDELAETNRVCSYSRAGLGGSPSWPEHLDDPSAGDAADQLLATLDAREEPGPYVMLGWSYGGVVAQAFAVRHGDLLAGLVLEDAATPELFDSPEWDFFAWAEGGRDIDTARTTDELNGLDLGDLPLIVLTQGTMEDWPDPELWLQTQDRLATLSDDVLHVIATEAGHAVHWDAEALVVRAVDDVVDAVRSNEPLPECDNHRWRPLTGECRLP</sequence>
<accession>A0ABP5DZZ4</accession>
<feature type="domain" description="AB hydrolase-1" evidence="1">
    <location>
        <begin position="1"/>
        <end position="188"/>
    </location>
</feature>
<name>A0ABP5DZZ4_9MICO</name>
<dbReference type="SUPFAM" id="SSF53474">
    <property type="entry name" value="alpha/beta-Hydrolases"/>
    <property type="match status" value="1"/>
</dbReference>
<evidence type="ECO:0000259" key="1">
    <source>
        <dbReference type="Pfam" id="PF12697"/>
    </source>
</evidence>
<proteinExistence type="predicted"/>
<comment type="caution">
    <text evidence="2">The sequence shown here is derived from an EMBL/GenBank/DDBJ whole genome shotgun (WGS) entry which is preliminary data.</text>
</comment>
<evidence type="ECO:0000313" key="3">
    <source>
        <dbReference type="Proteomes" id="UP001500326"/>
    </source>
</evidence>
<keyword evidence="3" id="KW-1185">Reference proteome</keyword>
<dbReference type="InterPro" id="IPR029058">
    <property type="entry name" value="AB_hydrolase_fold"/>
</dbReference>
<dbReference type="InterPro" id="IPR000073">
    <property type="entry name" value="AB_hydrolase_1"/>
</dbReference>